<protein>
    <submittedName>
        <fullName evidence="1">Uncharacterized protein</fullName>
    </submittedName>
</protein>
<dbReference type="Proteomes" id="UP000070529">
    <property type="component" value="Unassembled WGS sequence"/>
</dbReference>
<gene>
    <name evidence="1" type="ORF">ATN88_10915</name>
</gene>
<accession>A0A135I4H2</accession>
<dbReference type="AlphaFoldDB" id="A0A135I4H2"/>
<sequence>MDIKYSEMLGETYEELMKDSTFLSAIGGNVPEQVTTDAKNFHILSPSKNISFTFDKASHTLKFASLSPDSNGLFMYGLTTMVNREQAAEMLGHPIDGEPAQKIPLLGMVGAWSTFIVEGNKLMLMFSADTGCLEKIRFTL</sequence>
<evidence type="ECO:0000313" key="2">
    <source>
        <dbReference type="Proteomes" id="UP000070529"/>
    </source>
</evidence>
<dbReference type="STRING" id="294935.ATN88_10915"/>
<dbReference type="RefSeq" id="WP_067419552.1">
    <property type="nucleotide sequence ID" value="NZ_LNTY01000055.1"/>
</dbReference>
<organism evidence="1 2">
    <name type="scientific">Enterovibrio coralii</name>
    <dbReference type="NCBI Taxonomy" id="294935"/>
    <lineage>
        <taxon>Bacteria</taxon>
        <taxon>Pseudomonadati</taxon>
        <taxon>Pseudomonadota</taxon>
        <taxon>Gammaproteobacteria</taxon>
        <taxon>Vibrionales</taxon>
        <taxon>Vibrionaceae</taxon>
        <taxon>Enterovibrio</taxon>
    </lineage>
</organism>
<keyword evidence="2" id="KW-1185">Reference proteome</keyword>
<dbReference type="OrthoDB" id="5872535at2"/>
<name>A0A135I4H2_9GAMM</name>
<evidence type="ECO:0000313" key="1">
    <source>
        <dbReference type="EMBL" id="KXF80325.1"/>
    </source>
</evidence>
<reference evidence="1 2" key="1">
    <citation type="submission" date="2015-11" db="EMBL/GenBank/DDBJ databases">
        <title>Genomic Taxonomy of the Vibrionaceae.</title>
        <authorList>
            <person name="Gomez-Gil B."/>
            <person name="Enciso-Ibarra J."/>
        </authorList>
    </citation>
    <scope>NUCLEOTIDE SEQUENCE [LARGE SCALE GENOMIC DNA]</scope>
    <source>
        <strain evidence="1 2">CAIM 912</strain>
    </source>
</reference>
<comment type="caution">
    <text evidence="1">The sequence shown here is derived from an EMBL/GenBank/DDBJ whole genome shotgun (WGS) entry which is preliminary data.</text>
</comment>
<dbReference type="EMBL" id="LNTY01000055">
    <property type="protein sequence ID" value="KXF80325.1"/>
    <property type="molecule type" value="Genomic_DNA"/>
</dbReference>
<proteinExistence type="predicted"/>